<dbReference type="EMBL" id="LK391708">
    <property type="protein sequence ID" value="CDR94958.1"/>
    <property type="molecule type" value="Genomic_DNA"/>
</dbReference>
<evidence type="ECO:0000313" key="3">
    <source>
        <dbReference type="EMBL" id="CDR94958.1"/>
    </source>
</evidence>
<dbReference type="OrthoDB" id="366824at2759"/>
<protein>
    <submittedName>
        <fullName evidence="3">Uncharacterized protein</fullName>
    </submittedName>
</protein>
<dbReference type="KEGG" id="bbig:BBBOND_0201150"/>
<organism evidence="3 4">
    <name type="scientific">Babesia bigemina</name>
    <dbReference type="NCBI Taxonomy" id="5866"/>
    <lineage>
        <taxon>Eukaryota</taxon>
        <taxon>Sar</taxon>
        <taxon>Alveolata</taxon>
        <taxon>Apicomplexa</taxon>
        <taxon>Aconoidasida</taxon>
        <taxon>Piroplasmida</taxon>
        <taxon>Babesiidae</taxon>
        <taxon>Babesia</taxon>
    </lineage>
</organism>
<evidence type="ECO:0000313" key="4">
    <source>
        <dbReference type="Proteomes" id="UP000033188"/>
    </source>
</evidence>
<reference evidence="4" key="1">
    <citation type="submission" date="2014-06" db="EMBL/GenBank/DDBJ databases">
        <authorList>
            <person name="Aslett M."/>
            <person name="De Silva N."/>
        </authorList>
    </citation>
    <scope>NUCLEOTIDE SEQUENCE [LARGE SCALE GENOMIC DNA]</scope>
    <source>
        <strain evidence="4">Bond</strain>
    </source>
</reference>
<feature type="region of interest" description="Disordered" evidence="2">
    <location>
        <begin position="193"/>
        <end position="242"/>
    </location>
</feature>
<feature type="compositionally biased region" description="Basic and acidic residues" evidence="2">
    <location>
        <begin position="427"/>
        <end position="454"/>
    </location>
</feature>
<feature type="compositionally biased region" description="Basic and acidic residues" evidence="2">
    <location>
        <begin position="229"/>
        <end position="242"/>
    </location>
</feature>
<dbReference type="GeneID" id="24563499"/>
<gene>
    <name evidence="3" type="ORF">BBBOND_0201150</name>
</gene>
<keyword evidence="1" id="KW-0175">Coiled coil</keyword>
<proteinExistence type="predicted"/>
<feature type="coiled-coil region" evidence="1">
    <location>
        <begin position="138"/>
        <end position="168"/>
    </location>
</feature>
<dbReference type="RefSeq" id="XP_012767144.1">
    <property type="nucleotide sequence ID" value="XM_012911690.1"/>
</dbReference>
<feature type="compositionally biased region" description="Polar residues" evidence="2">
    <location>
        <begin position="465"/>
        <end position="475"/>
    </location>
</feature>
<evidence type="ECO:0000256" key="1">
    <source>
        <dbReference type="SAM" id="Coils"/>
    </source>
</evidence>
<name>A0A061D2W7_BABBI</name>
<keyword evidence="4" id="KW-1185">Reference proteome</keyword>
<feature type="region of interest" description="Disordered" evidence="2">
    <location>
        <begin position="393"/>
        <end position="484"/>
    </location>
</feature>
<feature type="compositionally biased region" description="Polar residues" evidence="2">
    <location>
        <begin position="407"/>
        <end position="419"/>
    </location>
</feature>
<evidence type="ECO:0000256" key="2">
    <source>
        <dbReference type="SAM" id="MobiDB-lite"/>
    </source>
</evidence>
<dbReference type="Proteomes" id="UP000033188">
    <property type="component" value="Chromosome 2"/>
</dbReference>
<dbReference type="AlphaFoldDB" id="A0A061D2W7"/>
<dbReference type="VEuPathDB" id="PiroplasmaDB:BBBOND_0201150"/>
<accession>A0A061D2W7</accession>
<sequence>MAPIRSYGRRWVVALFGFYAVGYNGLAGASPMTDEQPGNVETPAKGIAFYADNAEFYRRVKRLETLSRPQNQLWSQLMSVLLNLRQSTISPKIKEAIAEECRQLIRDIEDITSLHDRYTELREIINEYSAVTRCKKRKSLTRERYAELQNALTNLEEQFKDIEQVASEILRFDNAAHFRAVVRQASIFIRQHTGQGSTQSDDEGSSGLGGDKQATLESDTVNSIGVRPNDLHRNDPRSDEGNETMRELLNDRSLFKTLGYVNEIAKKIDAILKGPLVDNFKLHAAGSVFNRYNAVILDVQRDYDMRYDEIRDLTNAWNIYKRYAYINDMLQEMDPQSTKASRLIDEQRQLEVAFEEYGTIVDVASILRIDWDAWSILRILRFLEAEMGQTQANHTVSIPQPEHNEVNETATETAMPNDSNTTPNTTEPKEPTQKPEPKTTKESTPEPSERHVTAEGEAGGASGGPQETGNLPNTMRKTKRDSDKSGIVAMGTMVIQIMVATNIMVAL</sequence>